<dbReference type="Gene3D" id="2.60.40.3650">
    <property type="match status" value="1"/>
</dbReference>
<reference evidence="3" key="1">
    <citation type="journal article" date="2022" name="Int. J. Syst. Evol. Microbiol.">
        <title>Anaeromyxobacter oryzae sp. nov., Anaeromyxobacter diazotrophicus sp. nov. and Anaeromyxobacter paludicola sp. nov., isolated from paddy soils.</title>
        <authorList>
            <person name="Itoh H."/>
            <person name="Xu Z."/>
            <person name="Mise K."/>
            <person name="Masuda Y."/>
            <person name="Ushijima N."/>
            <person name="Hayakawa C."/>
            <person name="Shiratori Y."/>
            <person name="Senoo K."/>
        </authorList>
    </citation>
    <scope>NUCLEOTIDE SEQUENCE [LARGE SCALE GENOMIC DNA]</scope>
    <source>
        <strain evidence="3">Red232</strain>
    </source>
</reference>
<accession>A0ABM7WZK9</accession>
<dbReference type="EMBL" id="AP025591">
    <property type="protein sequence ID" value="BDG04981.1"/>
    <property type="molecule type" value="Genomic_DNA"/>
</dbReference>
<name>A0ABM7WZK9_9BACT</name>
<protein>
    <submittedName>
        <fullName evidence="2">Peptidase M61</fullName>
    </submittedName>
</protein>
<keyword evidence="3" id="KW-1185">Reference proteome</keyword>
<feature type="domain" description="PDZ" evidence="1">
    <location>
        <begin position="469"/>
        <end position="537"/>
    </location>
</feature>
<dbReference type="Proteomes" id="UP001162891">
    <property type="component" value="Chromosome"/>
</dbReference>
<dbReference type="PIRSF" id="PIRSF016493">
    <property type="entry name" value="Glycyl_aminpptds"/>
    <property type="match status" value="1"/>
</dbReference>
<proteinExistence type="predicted"/>
<dbReference type="InterPro" id="IPR040756">
    <property type="entry name" value="Peptidase_M61_N"/>
</dbReference>
<dbReference type="InterPro" id="IPR007963">
    <property type="entry name" value="Peptidase_M61_catalytic"/>
</dbReference>
<dbReference type="SUPFAM" id="SSF55486">
    <property type="entry name" value="Metalloproteases ('zincins'), catalytic domain"/>
    <property type="match status" value="1"/>
</dbReference>
<dbReference type="SUPFAM" id="SSF50156">
    <property type="entry name" value="PDZ domain-like"/>
    <property type="match status" value="1"/>
</dbReference>
<evidence type="ECO:0000259" key="1">
    <source>
        <dbReference type="SMART" id="SM00228"/>
    </source>
</evidence>
<dbReference type="InterPro" id="IPR024191">
    <property type="entry name" value="Peptidase_M61"/>
</dbReference>
<dbReference type="InterPro" id="IPR036034">
    <property type="entry name" value="PDZ_sf"/>
</dbReference>
<evidence type="ECO:0000313" key="3">
    <source>
        <dbReference type="Proteomes" id="UP001162891"/>
    </source>
</evidence>
<dbReference type="Gene3D" id="2.30.42.10">
    <property type="match status" value="1"/>
</dbReference>
<sequence length="582" mass="64656">MRYRVAMPEPHSHLFHVEVAVERPGPFAELCFPVWTPGSYLVREYARHVEGLHAEDGAGRTLAVQRLDKHRVRVAAAGADRVVVRYRVYANELTVRTAHLDGTHGYLNGAAVLPYVPGREGEPHVLELDAPDGWEVATALDGGPAVFTARGYDELADSPVEIGTHRTLRFTAAGKPHAMVLWGRGNVDEARLVEDTRKIVEVLAELMGGLPYDRYLFIVHLTEKRRGGLEHARSTTLNVGRMQFFPRETYEETLALVAHEFFHVWNVKRLRPAAFVPYDYTREQYTRLLWWFEGATSYYEALAMVRSGLVDAKRHLKNLGQALTLLERAPGARKTSVEESSFLAWVKLYRPDENTPNSTISYYLKGELVAFALDLALRRAGSSLDVLLRTLLARHAERGVPEDGVERVAGELLGADAARSFFDRFVRGVEPLALDLDLVGLKLHRRASTGFDDKGGTPPKAENGRPPAGWLGADLAAGPKLTVQTVREGSPAWKAGLYAEDELLAEGGFRVDRAALWDRLCEKGPGGRVSLTVFRRDELVQVEVPLEAAPEDTLWLEPAPDAPPEARAAFEAWCGARWPGSR</sequence>
<gene>
    <name evidence="2" type="ORF">AMOR_39770</name>
</gene>
<dbReference type="Pfam" id="PF05299">
    <property type="entry name" value="Peptidase_M61"/>
    <property type="match status" value="1"/>
</dbReference>
<dbReference type="RefSeq" id="WP_248353503.1">
    <property type="nucleotide sequence ID" value="NZ_AP025591.1"/>
</dbReference>
<evidence type="ECO:0000313" key="2">
    <source>
        <dbReference type="EMBL" id="BDG04981.1"/>
    </source>
</evidence>
<dbReference type="SMART" id="SM00228">
    <property type="entry name" value="PDZ"/>
    <property type="match status" value="1"/>
</dbReference>
<dbReference type="InterPro" id="IPR001478">
    <property type="entry name" value="PDZ"/>
</dbReference>
<dbReference type="InterPro" id="IPR027268">
    <property type="entry name" value="Peptidase_M4/M1_CTD_sf"/>
</dbReference>
<organism evidence="2 3">
    <name type="scientific">Anaeromyxobacter oryzae</name>
    <dbReference type="NCBI Taxonomy" id="2918170"/>
    <lineage>
        <taxon>Bacteria</taxon>
        <taxon>Pseudomonadati</taxon>
        <taxon>Myxococcota</taxon>
        <taxon>Myxococcia</taxon>
        <taxon>Myxococcales</taxon>
        <taxon>Cystobacterineae</taxon>
        <taxon>Anaeromyxobacteraceae</taxon>
        <taxon>Anaeromyxobacter</taxon>
    </lineage>
</organism>
<dbReference type="Gene3D" id="1.10.390.10">
    <property type="entry name" value="Neutral Protease Domain 2"/>
    <property type="match status" value="1"/>
</dbReference>
<dbReference type="Pfam" id="PF17899">
    <property type="entry name" value="Peptidase_M61_N"/>
    <property type="match status" value="1"/>
</dbReference>